<dbReference type="GO" id="GO:0005524">
    <property type="term" value="F:ATP binding"/>
    <property type="evidence" value="ECO:0007669"/>
    <property type="project" value="UniProtKB-UniRule"/>
</dbReference>
<dbReference type="RefSeq" id="WP_020887036.1">
    <property type="nucleotide sequence ID" value="NZ_ATHI01000026.1"/>
</dbReference>
<dbReference type="PROSITE" id="PS51274">
    <property type="entry name" value="GATASE_COBBQ"/>
    <property type="match status" value="1"/>
</dbReference>
<evidence type="ECO:0000256" key="6">
    <source>
        <dbReference type="ARBA" id="ARBA00022842"/>
    </source>
</evidence>
<evidence type="ECO:0000256" key="5">
    <source>
        <dbReference type="ARBA" id="ARBA00022840"/>
    </source>
</evidence>
<dbReference type="GO" id="GO:0009236">
    <property type="term" value="P:cobalamin biosynthetic process"/>
    <property type="evidence" value="ECO:0007669"/>
    <property type="project" value="UniProtKB-UniRule"/>
</dbReference>
<keyword evidence="7 8" id="KW-0315">Glutamine amidotransferase</keyword>
<feature type="active site" description="Nucleophile" evidence="8">
    <location>
        <position position="332"/>
    </location>
</feature>
<comment type="catalytic activity">
    <reaction evidence="8">
        <text>cob(II)yrinate + 2 L-glutamine + 2 ATP + 2 H2O = cob(II)yrinate a,c diamide + 2 L-glutamate + 2 ADP + 2 phosphate + 2 H(+)</text>
        <dbReference type="Rhea" id="RHEA:26289"/>
        <dbReference type="ChEBI" id="CHEBI:15377"/>
        <dbReference type="ChEBI" id="CHEBI:15378"/>
        <dbReference type="ChEBI" id="CHEBI:29985"/>
        <dbReference type="ChEBI" id="CHEBI:30616"/>
        <dbReference type="ChEBI" id="CHEBI:43474"/>
        <dbReference type="ChEBI" id="CHEBI:58359"/>
        <dbReference type="ChEBI" id="CHEBI:58537"/>
        <dbReference type="ChEBI" id="CHEBI:58894"/>
        <dbReference type="ChEBI" id="CHEBI:456216"/>
        <dbReference type="EC" id="6.3.5.11"/>
    </reaction>
</comment>
<evidence type="ECO:0000256" key="7">
    <source>
        <dbReference type="ARBA" id="ARBA00022962"/>
    </source>
</evidence>
<evidence type="ECO:0000313" key="11">
    <source>
        <dbReference type="EMBL" id="EPR32901.1"/>
    </source>
</evidence>
<gene>
    <name evidence="8" type="primary">cbiA</name>
    <name evidence="11" type="ORF">dsat_0342</name>
</gene>
<dbReference type="InterPro" id="IPR002586">
    <property type="entry name" value="CobQ/CobB/MinD/ParA_Nub-bd_dom"/>
</dbReference>
<dbReference type="UniPathway" id="UPA00148">
    <property type="reaction ID" value="UER00231"/>
</dbReference>
<comment type="cofactor">
    <cofactor evidence="1 8">
        <name>Mg(2+)</name>
        <dbReference type="ChEBI" id="CHEBI:18420"/>
    </cofactor>
</comment>
<dbReference type="InterPro" id="IPR011698">
    <property type="entry name" value="GATase_3"/>
</dbReference>
<keyword evidence="3 8" id="KW-0436">Ligase</keyword>
<feature type="site" description="Increases nucleophilicity of active site Cys" evidence="8">
    <location>
        <position position="436"/>
    </location>
</feature>
<protein>
    <recommendedName>
        <fullName evidence="8">Cobyrinate a,c-diamide synthase</fullName>
        <ecNumber evidence="8">6.3.5.11</ecNumber>
    </recommendedName>
    <alternativeName>
        <fullName evidence="8">Cobyrinic acid a,c-diamide synthetase</fullName>
    </alternativeName>
</protein>
<keyword evidence="5 8" id="KW-0067">ATP-binding</keyword>
<evidence type="ECO:0000313" key="12">
    <source>
        <dbReference type="Proteomes" id="UP000014975"/>
    </source>
</evidence>
<dbReference type="EC" id="6.3.5.11" evidence="8"/>
<dbReference type="InterPro" id="IPR004484">
    <property type="entry name" value="CbiA/CobB_synth"/>
</dbReference>
<dbReference type="Gene3D" id="3.40.50.880">
    <property type="match status" value="1"/>
</dbReference>
<reference evidence="11 12" key="1">
    <citation type="journal article" date="2013" name="Genome Announc.">
        <title>Draft genome sequences for three mercury-methylating, sulfate-reducing bacteria.</title>
        <authorList>
            <person name="Brown S.D."/>
            <person name="Hurt R.A.Jr."/>
            <person name="Gilmour C.C."/>
            <person name="Elias D.A."/>
        </authorList>
    </citation>
    <scope>NUCLEOTIDE SEQUENCE [LARGE SCALE GENOMIC DNA]</scope>
    <source>
        <strain evidence="11 12">DSM 16529</strain>
    </source>
</reference>
<keyword evidence="12" id="KW-1185">Reference proteome</keyword>
<feature type="domain" description="CobQ/CobB/MinD/ParA nucleotide binding" evidence="9">
    <location>
        <begin position="8"/>
        <end position="181"/>
    </location>
</feature>
<sequence>MQQLPRLIISGLSGGSGKTIVSLGLARAFARAGTVVAPFKKGPDYIDAAWLGLAAGRACANLDTFLMPEEAVRGLFARRASRDGIAIIEGNRGLFDGGDAQGTYSTAELAKLLRAPVILVVDATKMTRTAAAVIQGCCIFDPGLRPSGVILNQTAGPRHRDILRESIERYTDVPVLGMLPKIGQNPIPERHMGLWSDREMDGAAVLDPLADFVADNCDLDAIFRLARSAPALGHFPEPLFASEEPGEPVTIGVVRDAALWFYYPENIEALERAGARIEYVSILTPDFWPEIHGLYLGGGFPETQAEAIAARADVRARVRAMSEDGMPIYAECGGFMYLARALETGGRRFPMAGALPVETRLCAKPQGLGYVTAQVVRQNPFHPEGMNLKAHEFHYSHCPVPAEGLGDLCLELSRGKGMGGGRDGLLARNTFAAYSHIHALGAPHWAPGFVAAARACKARMRQS</sequence>
<comment type="similarity">
    <text evidence="8">Belongs to the CobB/CbiA family.</text>
</comment>
<evidence type="ECO:0000259" key="9">
    <source>
        <dbReference type="Pfam" id="PF01656"/>
    </source>
</evidence>
<evidence type="ECO:0000256" key="1">
    <source>
        <dbReference type="ARBA" id="ARBA00001946"/>
    </source>
</evidence>
<keyword evidence="4 8" id="KW-0547">Nucleotide-binding</keyword>
<dbReference type="SUPFAM" id="SSF52540">
    <property type="entry name" value="P-loop containing nucleoside triphosphate hydrolases"/>
    <property type="match status" value="1"/>
</dbReference>
<dbReference type="STRING" id="1121439.dsat_0342"/>
<dbReference type="GO" id="GO:0042242">
    <property type="term" value="F:cobyrinic acid a,c-diamide synthase activity"/>
    <property type="evidence" value="ECO:0007669"/>
    <property type="project" value="UniProtKB-UniRule"/>
</dbReference>
<name>S7T8I5_9BACT</name>
<dbReference type="EMBL" id="ATHI01000026">
    <property type="protein sequence ID" value="EPR32901.1"/>
    <property type="molecule type" value="Genomic_DNA"/>
</dbReference>
<dbReference type="OrthoDB" id="9764035at2"/>
<dbReference type="InterPro" id="IPR027417">
    <property type="entry name" value="P-loop_NTPase"/>
</dbReference>
<comment type="function">
    <text evidence="8">Catalyzes the ATP-dependent amidation of the two carboxylate groups at positions a and c of cobyrinate, using either L-glutamine or ammonia as the nitrogen source.</text>
</comment>
<dbReference type="CDD" id="cd05388">
    <property type="entry name" value="CobB_N"/>
    <property type="match status" value="1"/>
</dbReference>
<dbReference type="SUPFAM" id="SSF52317">
    <property type="entry name" value="Class I glutamine amidotransferase-like"/>
    <property type="match status" value="1"/>
</dbReference>
<organism evidence="11 12">
    <name type="scientific">Alkalidesulfovibrio alkalitolerans DSM 16529</name>
    <dbReference type="NCBI Taxonomy" id="1121439"/>
    <lineage>
        <taxon>Bacteria</taxon>
        <taxon>Pseudomonadati</taxon>
        <taxon>Thermodesulfobacteriota</taxon>
        <taxon>Desulfovibrionia</taxon>
        <taxon>Desulfovibrionales</taxon>
        <taxon>Desulfovibrionaceae</taxon>
        <taxon>Alkalidesulfovibrio</taxon>
    </lineage>
</organism>
<dbReference type="HAMAP" id="MF_00027">
    <property type="entry name" value="CobB_CbiA"/>
    <property type="match status" value="1"/>
</dbReference>
<dbReference type="InterPro" id="IPR029062">
    <property type="entry name" value="Class_I_gatase-like"/>
</dbReference>
<comment type="miscellaneous">
    <text evidence="8">The a and c carboxylates of cobyrinate are activated for nucleophilic attack via formation of a phosphorylated intermediate by ATP. CbiA catalyzes first the amidation of the c-carboxylate, and then that of the a-carboxylate.</text>
</comment>
<dbReference type="Pfam" id="PF01656">
    <property type="entry name" value="CbiA"/>
    <property type="match status" value="1"/>
</dbReference>
<dbReference type="CDD" id="cd03130">
    <property type="entry name" value="GATase1_CobB"/>
    <property type="match status" value="1"/>
</dbReference>
<dbReference type="Proteomes" id="UP000014975">
    <property type="component" value="Unassembled WGS sequence"/>
</dbReference>
<dbReference type="Gene3D" id="3.40.50.300">
    <property type="entry name" value="P-loop containing nucleotide triphosphate hydrolases"/>
    <property type="match status" value="1"/>
</dbReference>
<keyword evidence="6 8" id="KW-0460">Magnesium</keyword>
<evidence type="ECO:0000256" key="2">
    <source>
        <dbReference type="ARBA" id="ARBA00022573"/>
    </source>
</evidence>
<comment type="pathway">
    <text evidence="8">Cofactor biosynthesis; adenosylcobalamin biosynthesis; cob(II)yrinate a,c-diamide from sirohydrochlorin (anaerobic route): step 10/10.</text>
</comment>
<evidence type="ECO:0000259" key="10">
    <source>
        <dbReference type="Pfam" id="PF07685"/>
    </source>
</evidence>
<dbReference type="PANTHER" id="PTHR43873">
    <property type="entry name" value="COBYRINATE A,C-DIAMIDE SYNTHASE"/>
    <property type="match status" value="1"/>
</dbReference>
<dbReference type="AlphaFoldDB" id="S7T8I5"/>
<dbReference type="NCBIfam" id="NF002204">
    <property type="entry name" value="PRK01077.1"/>
    <property type="match status" value="1"/>
</dbReference>
<evidence type="ECO:0000256" key="8">
    <source>
        <dbReference type="HAMAP-Rule" id="MF_00027"/>
    </source>
</evidence>
<proteinExistence type="inferred from homology"/>
<comment type="domain">
    <text evidence="8">Comprises of two domains. The C-terminal domain contains the binding site for glutamine and catalyzes the hydrolysis of this substrate to glutamate and ammonia. The N-terminal domain is anticipated to bind ATP and cobyrinate and catalyzes the ultimate synthesis of the diamide product. The ammonia produced via the glutaminase domain is probably translocated to the adjacent domain via a molecular tunnel, where it reacts with an activated intermediate.</text>
</comment>
<keyword evidence="2 8" id="KW-0169">Cobalamin biosynthesis</keyword>
<comment type="caution">
    <text evidence="11">The sequence shown here is derived from an EMBL/GenBank/DDBJ whole genome shotgun (WGS) entry which is preliminary data.</text>
</comment>
<feature type="domain" description="CobB/CobQ-like glutamine amidotransferase" evidence="10">
    <location>
        <begin position="250"/>
        <end position="441"/>
    </location>
</feature>
<dbReference type="PANTHER" id="PTHR43873:SF1">
    <property type="entry name" value="COBYRINATE A,C-DIAMIDE SYNTHASE"/>
    <property type="match status" value="1"/>
</dbReference>
<evidence type="ECO:0000256" key="4">
    <source>
        <dbReference type="ARBA" id="ARBA00022741"/>
    </source>
</evidence>
<dbReference type="eggNOG" id="COG1797">
    <property type="taxonomic scope" value="Bacteria"/>
</dbReference>
<dbReference type="PATRIC" id="fig|1121439.3.peg.1691"/>
<dbReference type="Pfam" id="PF07685">
    <property type="entry name" value="GATase_3"/>
    <property type="match status" value="1"/>
</dbReference>
<evidence type="ECO:0000256" key="3">
    <source>
        <dbReference type="ARBA" id="ARBA00022598"/>
    </source>
</evidence>
<accession>S7T8I5</accession>
<dbReference type="NCBIfam" id="TIGR00379">
    <property type="entry name" value="cobB"/>
    <property type="match status" value="1"/>
</dbReference>